<feature type="compositionally biased region" description="Basic residues" evidence="1">
    <location>
        <begin position="87"/>
        <end position="97"/>
    </location>
</feature>
<gene>
    <name evidence="2" type="ORF">GOP47_0005847</name>
</gene>
<sequence>KHLCVLLISFPFSPSILHSPLLRSTSGIREQGAHRHPRLCPTCAATPRESMRAQQGQQTENRILQGKEGLLQAEKGIERSVRSPPWKAKKSKIRASRGARELSSAEHRRQVSKQRQVES</sequence>
<dbReference type="AlphaFoldDB" id="A0A9D4V657"/>
<dbReference type="EMBL" id="JABFUD020000005">
    <property type="protein sequence ID" value="KAI5080368.1"/>
    <property type="molecule type" value="Genomic_DNA"/>
</dbReference>
<feature type="region of interest" description="Disordered" evidence="1">
    <location>
        <begin position="47"/>
        <end position="119"/>
    </location>
</feature>
<keyword evidence="3" id="KW-1185">Reference proteome</keyword>
<evidence type="ECO:0000256" key="1">
    <source>
        <dbReference type="SAM" id="MobiDB-lite"/>
    </source>
</evidence>
<reference evidence="2 3" key="1">
    <citation type="submission" date="2021-01" db="EMBL/GenBank/DDBJ databases">
        <title>Adiantum capillus-veneris genome.</title>
        <authorList>
            <person name="Fang Y."/>
            <person name="Liao Q."/>
        </authorList>
    </citation>
    <scope>NUCLEOTIDE SEQUENCE [LARGE SCALE GENOMIC DNA]</scope>
    <source>
        <strain evidence="2">H3</strain>
        <tissue evidence="2">Leaf</tissue>
    </source>
</reference>
<feature type="non-terminal residue" evidence="2">
    <location>
        <position position="1"/>
    </location>
</feature>
<name>A0A9D4V657_ADICA</name>
<feature type="compositionally biased region" description="Basic and acidic residues" evidence="1">
    <location>
        <begin position="98"/>
        <end position="119"/>
    </location>
</feature>
<accession>A0A9D4V657</accession>
<feature type="compositionally biased region" description="Polar residues" evidence="1">
    <location>
        <begin position="52"/>
        <end position="62"/>
    </location>
</feature>
<proteinExistence type="predicted"/>
<organism evidence="2 3">
    <name type="scientific">Adiantum capillus-veneris</name>
    <name type="common">Maidenhair fern</name>
    <dbReference type="NCBI Taxonomy" id="13818"/>
    <lineage>
        <taxon>Eukaryota</taxon>
        <taxon>Viridiplantae</taxon>
        <taxon>Streptophyta</taxon>
        <taxon>Embryophyta</taxon>
        <taxon>Tracheophyta</taxon>
        <taxon>Polypodiopsida</taxon>
        <taxon>Polypodiidae</taxon>
        <taxon>Polypodiales</taxon>
        <taxon>Pteridineae</taxon>
        <taxon>Pteridaceae</taxon>
        <taxon>Vittarioideae</taxon>
        <taxon>Adiantum</taxon>
    </lineage>
</organism>
<evidence type="ECO:0000313" key="2">
    <source>
        <dbReference type="EMBL" id="KAI5080368.1"/>
    </source>
</evidence>
<dbReference type="Proteomes" id="UP000886520">
    <property type="component" value="Chromosome 5"/>
</dbReference>
<comment type="caution">
    <text evidence="2">The sequence shown here is derived from an EMBL/GenBank/DDBJ whole genome shotgun (WGS) entry which is preliminary data.</text>
</comment>
<protein>
    <submittedName>
        <fullName evidence="2">Uncharacterized protein</fullName>
    </submittedName>
</protein>
<evidence type="ECO:0000313" key="3">
    <source>
        <dbReference type="Proteomes" id="UP000886520"/>
    </source>
</evidence>